<keyword evidence="3" id="KW-0238">DNA-binding</keyword>
<sequence length="430" mass="48372">MSQTLVVSFSDAELRRRAEDPAAVLLRDPRHPGLRFRFTESRPRGSWYLLVRRQWRKIGAYPEQGVKAVVTALPDIRQRLLEDGKAAVSGWETVGDLLNWFADRLERNRSLSTKRRATAKSAIACHLLPRVGALSIAEVSRSTLDTRLIWPMQETLSLEYVRLVFGLLVDAFRKAHGLGMIPSNPLAGIRFSDFTKARIRARAARLRGVQIGELLEQLAQVIAEEPADAMLALLMLCHGNRVGETRMAQWAHVSLAVRNWHIPAANTKTRAEHSLPLTDQVCGLLAWYRNEQRERGYTGQYLFPAKAGQCISEKQAADVFTRLGQGRWTSHDLRKLARTCWAEQGIDFLIGELLINHAMGHNVQAYIQTTAEERKRAALEQWHAFLDTQGFDVIHGVKEARNADSDNCLKAAPDKACDVIQETTIGEDSK</sequence>
<feature type="domain" description="Tyr recombinase" evidence="5">
    <location>
        <begin position="205"/>
        <end position="380"/>
    </location>
</feature>
<name>A0A1H6NT14_9PSED</name>
<dbReference type="InterPro" id="IPR050808">
    <property type="entry name" value="Phage_Integrase"/>
</dbReference>
<dbReference type="Proteomes" id="UP000182272">
    <property type="component" value="Chromosome I"/>
</dbReference>
<dbReference type="GO" id="GO:0015074">
    <property type="term" value="P:DNA integration"/>
    <property type="evidence" value="ECO:0007669"/>
    <property type="project" value="UniProtKB-KW"/>
</dbReference>
<dbReference type="AlphaFoldDB" id="A0A1H6NT14"/>
<evidence type="ECO:0000256" key="2">
    <source>
        <dbReference type="ARBA" id="ARBA00022908"/>
    </source>
</evidence>
<evidence type="ECO:0000313" key="6">
    <source>
        <dbReference type="EMBL" id="SEI17137.1"/>
    </source>
</evidence>
<organism evidence="6 7">
    <name type="scientific">Pseudomonas asplenii</name>
    <dbReference type="NCBI Taxonomy" id="53407"/>
    <lineage>
        <taxon>Bacteria</taxon>
        <taxon>Pseudomonadati</taxon>
        <taxon>Pseudomonadota</taxon>
        <taxon>Gammaproteobacteria</taxon>
        <taxon>Pseudomonadales</taxon>
        <taxon>Pseudomonadaceae</taxon>
        <taxon>Pseudomonas</taxon>
    </lineage>
</organism>
<dbReference type="CDD" id="cd00801">
    <property type="entry name" value="INT_P4_C"/>
    <property type="match status" value="1"/>
</dbReference>
<dbReference type="PANTHER" id="PTHR30629">
    <property type="entry name" value="PROPHAGE INTEGRASE"/>
    <property type="match status" value="1"/>
</dbReference>
<dbReference type="Gene3D" id="1.10.443.10">
    <property type="entry name" value="Intergrase catalytic core"/>
    <property type="match status" value="1"/>
</dbReference>
<dbReference type="PROSITE" id="PS51898">
    <property type="entry name" value="TYR_RECOMBINASE"/>
    <property type="match status" value="1"/>
</dbReference>
<comment type="similarity">
    <text evidence="1">Belongs to the 'phage' integrase family.</text>
</comment>
<dbReference type="Pfam" id="PF00589">
    <property type="entry name" value="Phage_integrase"/>
    <property type="match status" value="1"/>
</dbReference>
<dbReference type="RefSeq" id="WP_081354459.1">
    <property type="nucleotide sequence ID" value="NZ_LT629972.1"/>
</dbReference>
<evidence type="ECO:0000313" key="7">
    <source>
        <dbReference type="Proteomes" id="UP000182272"/>
    </source>
</evidence>
<dbReference type="SUPFAM" id="SSF56349">
    <property type="entry name" value="DNA breaking-rejoining enzymes"/>
    <property type="match status" value="1"/>
</dbReference>
<dbReference type="OrthoDB" id="9795573at2"/>
<reference evidence="6 7" key="1">
    <citation type="submission" date="2016-10" db="EMBL/GenBank/DDBJ databases">
        <authorList>
            <person name="de Groot N.N."/>
        </authorList>
    </citation>
    <scope>NUCLEOTIDE SEQUENCE [LARGE SCALE GENOMIC DNA]</scope>
    <source>
        <strain evidence="6 7">LMG 2158</strain>
    </source>
</reference>
<evidence type="ECO:0000256" key="3">
    <source>
        <dbReference type="ARBA" id="ARBA00023125"/>
    </source>
</evidence>
<evidence type="ECO:0000256" key="1">
    <source>
        <dbReference type="ARBA" id="ARBA00008857"/>
    </source>
</evidence>
<evidence type="ECO:0000256" key="4">
    <source>
        <dbReference type="ARBA" id="ARBA00023172"/>
    </source>
</evidence>
<evidence type="ECO:0000259" key="5">
    <source>
        <dbReference type="PROSITE" id="PS51898"/>
    </source>
</evidence>
<dbReference type="GO" id="GO:0006310">
    <property type="term" value="P:DNA recombination"/>
    <property type="evidence" value="ECO:0007669"/>
    <property type="project" value="UniProtKB-KW"/>
</dbReference>
<dbReference type="InterPro" id="IPR011010">
    <property type="entry name" value="DNA_brk_join_enz"/>
</dbReference>
<dbReference type="EMBL" id="LT629972">
    <property type="protein sequence ID" value="SEI17137.1"/>
    <property type="molecule type" value="Genomic_DNA"/>
</dbReference>
<dbReference type="InterPro" id="IPR013762">
    <property type="entry name" value="Integrase-like_cat_sf"/>
</dbReference>
<keyword evidence="2" id="KW-0229">DNA integration</keyword>
<keyword evidence="4" id="KW-0233">DNA recombination</keyword>
<gene>
    <name evidence="6" type="ORF">SAMN05216581_3313</name>
</gene>
<proteinExistence type="inferred from homology"/>
<dbReference type="Gene3D" id="1.10.150.130">
    <property type="match status" value="1"/>
</dbReference>
<dbReference type="InterPro" id="IPR010998">
    <property type="entry name" value="Integrase_recombinase_N"/>
</dbReference>
<accession>A0A1H6NT14</accession>
<protein>
    <submittedName>
        <fullName evidence="6">Integrase</fullName>
    </submittedName>
</protein>
<dbReference type="GO" id="GO:0003677">
    <property type="term" value="F:DNA binding"/>
    <property type="evidence" value="ECO:0007669"/>
    <property type="project" value="UniProtKB-KW"/>
</dbReference>
<dbReference type="InterPro" id="IPR002104">
    <property type="entry name" value="Integrase_catalytic"/>
</dbReference>
<dbReference type="PANTHER" id="PTHR30629:SF6">
    <property type="entry name" value="PROPHAGE INTEGRASE INTA-RELATED"/>
    <property type="match status" value="1"/>
</dbReference>